<dbReference type="Proteomes" id="UP000002164">
    <property type="component" value="Chromosome"/>
</dbReference>
<sequence>MIGIQASRVEFVSCDVAYDIQTGLENLVVIPTDAWRNMTHIDTNTIFW</sequence>
<protein>
    <submittedName>
        <fullName evidence="1">Uncharacterized protein</fullName>
    </submittedName>
</protein>
<reference evidence="1 2" key="1">
    <citation type="journal article" date="2008" name="J. Bacteriol.">
        <title>Complete genome sequence of the mosquitocidal bacterium Bacillus sphaericus C3-41 and comparison with those of closely related Bacillus species.</title>
        <authorList>
            <person name="Hu X."/>
            <person name="Fan W."/>
            <person name="Han B."/>
            <person name="Liu H."/>
            <person name="Zheng D."/>
            <person name="Li Q."/>
            <person name="Dong W."/>
            <person name="Yan J."/>
            <person name="Gao M."/>
            <person name="Berry C."/>
            <person name="Yuan Z."/>
        </authorList>
    </citation>
    <scope>NUCLEOTIDE SEQUENCE [LARGE SCALE GENOMIC DNA]</scope>
    <source>
        <strain evidence="1 2">C3-41</strain>
    </source>
</reference>
<name>B1HSJ9_LYSSC</name>
<organism evidence="1 2">
    <name type="scientific">Lysinibacillus sphaericus (strain C3-41)</name>
    <dbReference type="NCBI Taxonomy" id="444177"/>
    <lineage>
        <taxon>Bacteria</taxon>
        <taxon>Bacillati</taxon>
        <taxon>Bacillota</taxon>
        <taxon>Bacilli</taxon>
        <taxon>Bacillales</taxon>
        <taxon>Bacillaceae</taxon>
        <taxon>Lysinibacillus</taxon>
    </lineage>
</organism>
<evidence type="ECO:0000313" key="2">
    <source>
        <dbReference type="Proteomes" id="UP000002164"/>
    </source>
</evidence>
<dbReference type="HOGENOM" id="CLU_3154532_0_0_9"/>
<dbReference type="EMBL" id="CP000817">
    <property type="protein sequence ID" value="ACA41057.1"/>
    <property type="molecule type" value="Genomic_DNA"/>
</dbReference>
<dbReference type="KEGG" id="lsp:Bsph_3571"/>
<accession>B1HSJ9</accession>
<dbReference type="EnsemblBacteria" id="ACA41057">
    <property type="protein sequence ID" value="ACA41057"/>
    <property type="gene ID" value="Bsph_3571"/>
</dbReference>
<dbReference type="AlphaFoldDB" id="B1HSJ9"/>
<proteinExistence type="predicted"/>
<evidence type="ECO:0000313" key="1">
    <source>
        <dbReference type="EMBL" id="ACA41057.1"/>
    </source>
</evidence>
<gene>
    <name evidence="1" type="ordered locus">Bsph_3571</name>
</gene>